<name>A0A7W5FK77_9ACTN</name>
<dbReference type="RefSeq" id="WP_229795808.1">
    <property type="nucleotide sequence ID" value="NZ_BMPW01000055.1"/>
</dbReference>
<protein>
    <recommendedName>
        <fullName evidence="4">Universal stress protein family protein</fullName>
    </recommendedName>
</protein>
<keyword evidence="3" id="KW-1185">Reference proteome</keyword>
<reference evidence="2 3" key="1">
    <citation type="submission" date="2020-08" db="EMBL/GenBank/DDBJ databases">
        <title>Genomic Encyclopedia of Type Strains, Phase III (KMG-III): the genomes of soil and plant-associated and newly described type strains.</title>
        <authorList>
            <person name="Whitman W."/>
        </authorList>
    </citation>
    <scope>NUCLEOTIDE SEQUENCE [LARGE SCALE GENOMIC DNA]</scope>
    <source>
        <strain evidence="2 3">CECT 3287</strain>
    </source>
</reference>
<dbReference type="AlphaFoldDB" id="A0A7W5FK77"/>
<dbReference type="Proteomes" id="UP000590749">
    <property type="component" value="Unassembled WGS sequence"/>
</dbReference>
<gene>
    <name evidence="2" type="ORF">FHR83_009243</name>
</gene>
<evidence type="ECO:0008006" key="4">
    <source>
        <dbReference type="Google" id="ProtNLM"/>
    </source>
</evidence>
<accession>A0A7W5FK77</accession>
<evidence type="ECO:0000256" key="1">
    <source>
        <dbReference type="SAM" id="MobiDB-lite"/>
    </source>
</evidence>
<organism evidence="2 3">
    <name type="scientific">Actinoplanes campanulatus</name>
    <dbReference type="NCBI Taxonomy" id="113559"/>
    <lineage>
        <taxon>Bacteria</taxon>
        <taxon>Bacillati</taxon>
        <taxon>Actinomycetota</taxon>
        <taxon>Actinomycetes</taxon>
        <taxon>Micromonosporales</taxon>
        <taxon>Micromonosporaceae</taxon>
        <taxon>Actinoplanes</taxon>
    </lineage>
</organism>
<evidence type="ECO:0000313" key="2">
    <source>
        <dbReference type="EMBL" id="MBB3101514.1"/>
    </source>
</evidence>
<evidence type="ECO:0000313" key="3">
    <source>
        <dbReference type="Proteomes" id="UP000590749"/>
    </source>
</evidence>
<proteinExistence type="predicted"/>
<sequence>MTDPHASDAMTADARQPDPGTAGGQRVILSYDGLVPAAAAIEASARLLPRGPAYVAYIWTPPYASKALRRRLWPGMGGVNDYLAMIEREGEAEADRLTAMGVILASARGWDATALVERSCGGEGAQLAQLAGGPAPP</sequence>
<dbReference type="EMBL" id="JACHXF010000039">
    <property type="protein sequence ID" value="MBB3101514.1"/>
    <property type="molecule type" value="Genomic_DNA"/>
</dbReference>
<comment type="caution">
    <text evidence="2">The sequence shown here is derived from an EMBL/GenBank/DDBJ whole genome shotgun (WGS) entry which is preliminary data.</text>
</comment>
<feature type="region of interest" description="Disordered" evidence="1">
    <location>
        <begin position="1"/>
        <end position="22"/>
    </location>
</feature>